<comment type="caution">
    <text evidence="2">The sequence shown here is derived from an EMBL/GenBank/DDBJ whole genome shotgun (WGS) entry which is preliminary data.</text>
</comment>
<protein>
    <submittedName>
        <fullName evidence="2">Uncharacterized protein</fullName>
    </submittedName>
</protein>
<evidence type="ECO:0000313" key="2">
    <source>
        <dbReference type="EMBL" id="CAA6674576.1"/>
    </source>
</evidence>
<feature type="region of interest" description="Disordered" evidence="1">
    <location>
        <begin position="1"/>
        <end position="59"/>
    </location>
</feature>
<dbReference type="Proteomes" id="UP001189122">
    <property type="component" value="Unassembled WGS sequence"/>
</dbReference>
<organism evidence="2 3">
    <name type="scientific">Spirodela intermedia</name>
    <name type="common">Intermediate duckweed</name>
    <dbReference type="NCBI Taxonomy" id="51605"/>
    <lineage>
        <taxon>Eukaryota</taxon>
        <taxon>Viridiplantae</taxon>
        <taxon>Streptophyta</taxon>
        <taxon>Embryophyta</taxon>
        <taxon>Tracheophyta</taxon>
        <taxon>Spermatophyta</taxon>
        <taxon>Magnoliopsida</taxon>
        <taxon>Liliopsida</taxon>
        <taxon>Araceae</taxon>
        <taxon>Lemnoideae</taxon>
        <taxon>Spirodela</taxon>
    </lineage>
</organism>
<keyword evidence="3" id="KW-1185">Reference proteome</keyword>
<sequence length="59" mass="6158">MVGPGRESRKSWGCRWAKGHASGRGPAGGPKGTLSGAGGKPRGGLRARRSRRAGRAMWD</sequence>
<feature type="compositionally biased region" description="Basic and acidic residues" evidence="1">
    <location>
        <begin position="1"/>
        <end position="10"/>
    </location>
</feature>
<reference evidence="3" key="1">
    <citation type="journal article" date="2020" name="Sci. Rep.">
        <title>Chromosome-scale genome assembly for the duckweed Spirodela intermedia, integrating cytogenetic maps, PacBio and Oxford Nanopore libraries.</title>
        <authorList>
            <person name="Hoang P.T.N."/>
            <person name="Fiebig A."/>
            <person name="Novak P."/>
            <person name="Macas J."/>
            <person name="Cao H.X."/>
            <person name="Stepanenko A."/>
            <person name="Chen G."/>
            <person name="Borisjuk N."/>
            <person name="Scholz U."/>
            <person name="Schubert I."/>
        </authorList>
    </citation>
    <scope>NUCLEOTIDE SEQUENCE [LARGE SCALE GENOMIC DNA]</scope>
</reference>
<evidence type="ECO:0000256" key="1">
    <source>
        <dbReference type="SAM" id="MobiDB-lite"/>
    </source>
</evidence>
<proteinExistence type="predicted"/>
<feature type="compositionally biased region" description="Gly residues" evidence="1">
    <location>
        <begin position="25"/>
        <end position="42"/>
    </location>
</feature>
<feature type="compositionally biased region" description="Basic residues" evidence="1">
    <location>
        <begin position="43"/>
        <end position="59"/>
    </location>
</feature>
<accession>A0ABN7EAQ9</accession>
<evidence type="ECO:0000313" key="3">
    <source>
        <dbReference type="Proteomes" id="UP001189122"/>
    </source>
</evidence>
<gene>
    <name evidence="2" type="ORF">SI7747_UN020934</name>
</gene>
<dbReference type="EMBL" id="CACRZD030000122">
    <property type="protein sequence ID" value="CAA6674576.1"/>
    <property type="molecule type" value="Genomic_DNA"/>
</dbReference>
<name>A0ABN7EAQ9_SPIIN</name>